<dbReference type="AlphaFoldDB" id="A0A151A7C2"/>
<organism evidence="2 3">
    <name type="scientific">Staphylococcus kloosii</name>
    <dbReference type="NCBI Taxonomy" id="29384"/>
    <lineage>
        <taxon>Bacteria</taxon>
        <taxon>Bacillati</taxon>
        <taxon>Bacillota</taxon>
        <taxon>Bacilli</taxon>
        <taxon>Bacillales</taxon>
        <taxon>Staphylococcaceae</taxon>
        <taxon>Staphylococcus</taxon>
    </lineage>
</organism>
<dbReference type="EMBL" id="LUGM01000002">
    <property type="protein sequence ID" value="KYH15278.1"/>
    <property type="molecule type" value="Genomic_DNA"/>
</dbReference>
<keyword evidence="2" id="KW-0648">Protein biosynthesis</keyword>
<keyword evidence="2" id="KW-0251">Elongation factor</keyword>
<dbReference type="InterPro" id="IPR038344">
    <property type="entry name" value="EF-G_N_sf"/>
</dbReference>
<evidence type="ECO:0000259" key="1">
    <source>
        <dbReference type="Pfam" id="PF07299"/>
    </source>
</evidence>
<comment type="caution">
    <text evidence="2">The sequence shown here is derived from an EMBL/GenBank/DDBJ whole genome shotgun (WGS) entry which is preliminary data.</text>
</comment>
<dbReference type="InterPro" id="IPR010841">
    <property type="entry name" value="EF-G-binding_N"/>
</dbReference>
<proteinExistence type="predicted"/>
<protein>
    <submittedName>
        <fullName evidence="2">Elongation factor G-binding protein</fullName>
    </submittedName>
</protein>
<evidence type="ECO:0000313" key="3">
    <source>
        <dbReference type="Proteomes" id="UP000075418"/>
    </source>
</evidence>
<dbReference type="RefSeq" id="WP_061855420.1">
    <property type="nucleotide sequence ID" value="NZ_LUGM01000002.1"/>
</dbReference>
<feature type="domain" description="Elongation factor G-binding protein N-terminal" evidence="1">
    <location>
        <begin position="5"/>
        <end position="87"/>
    </location>
</feature>
<dbReference type="Gene3D" id="1.20.1280.250">
    <property type="match status" value="1"/>
</dbReference>
<evidence type="ECO:0000313" key="2">
    <source>
        <dbReference type="EMBL" id="KYH15278.1"/>
    </source>
</evidence>
<dbReference type="GO" id="GO:0003746">
    <property type="term" value="F:translation elongation factor activity"/>
    <property type="evidence" value="ECO:0007669"/>
    <property type="project" value="UniProtKB-KW"/>
</dbReference>
<dbReference type="CDD" id="cd16342">
    <property type="entry name" value="FusC_FusB"/>
    <property type="match status" value="1"/>
</dbReference>
<name>A0A151A7C2_9STAP</name>
<reference evidence="2 3" key="1">
    <citation type="submission" date="2016-02" db="EMBL/GenBank/DDBJ databases">
        <title>Draft genome sequence of hydrocarbon degrading Staphylococcus saprophyticus Strain CNV2, isolated from crude-oil contaminated soil from Noonmati Oil Refinery, Guwahati, Assam, India.</title>
        <authorList>
            <person name="Mukherjee A."/>
            <person name="Chettri B."/>
            <person name="Langpoklakpam J."/>
            <person name="Singh A.K."/>
            <person name="Chattopadhyay D.J."/>
        </authorList>
    </citation>
    <scope>NUCLEOTIDE SEQUENCE [LARGE SCALE GENOMIC DNA]</scope>
    <source>
        <strain evidence="2 3">CNV2</strain>
    </source>
</reference>
<sequence length="214" mass="24749">METKIYPYQFNYIKSNVARLLNVYNSVNDKRTVAAIQQTTKEDILQSFPNGDETITQAVESLMNVQLSSLQAEKILDTFSTYVTPFKHPSNKQVEKVFKKVKKLKTPLISDEVLKESTYVGWNEISSGRKYIIYYDEHDKLTGFYGDISNQTVKGFCSICNKESNVALFMRKTHSSSDGRYTKKGDYICFDSTRCNRQITDLTHFYKFLDKIKS</sequence>
<dbReference type="Pfam" id="PF07299">
    <property type="entry name" value="EF-G-binding_N"/>
    <property type="match status" value="1"/>
</dbReference>
<accession>A0A151A7C2</accession>
<dbReference type="Proteomes" id="UP000075418">
    <property type="component" value="Unassembled WGS sequence"/>
</dbReference>
<gene>
    <name evidence="2" type="ORF">A0131_10935</name>
</gene>